<name>A0A2Z5GBG4_9BACT</name>
<keyword evidence="1" id="KW-1133">Transmembrane helix</keyword>
<keyword evidence="2" id="KW-0614">Plasmid</keyword>
<protein>
    <submittedName>
        <fullName evidence="2">Uncharacterized protein</fullName>
    </submittedName>
</protein>
<accession>A0A2Z5GBG4</accession>
<dbReference type="EMBL" id="CP030841">
    <property type="protein sequence ID" value="AXC15975.1"/>
    <property type="molecule type" value="Genomic_DNA"/>
</dbReference>
<gene>
    <name evidence="2" type="ORF">ACPOL_6765</name>
</gene>
<evidence type="ECO:0000313" key="2">
    <source>
        <dbReference type="EMBL" id="AXC15975.1"/>
    </source>
</evidence>
<dbReference type="Proteomes" id="UP000253606">
    <property type="component" value="Plasmid pACPOL1"/>
</dbReference>
<evidence type="ECO:0000256" key="1">
    <source>
        <dbReference type="SAM" id="Phobius"/>
    </source>
</evidence>
<geneLocation type="plasmid" evidence="3">
    <name>pacpol1</name>
</geneLocation>
<keyword evidence="1" id="KW-0472">Membrane</keyword>
<keyword evidence="1" id="KW-0812">Transmembrane</keyword>
<reference evidence="2 3" key="1">
    <citation type="journal article" date="2018" name="Front. Microbiol.">
        <title>Hydrolytic Capabilities as a Key to Environmental Success: Chitinolytic and Cellulolytic Acidobacteria From Acidic Sub-arctic Soils and Boreal Peatlands.</title>
        <authorList>
            <person name="Belova S.E."/>
            <person name="Ravin N.V."/>
            <person name="Pankratov T.A."/>
            <person name="Rakitin A.L."/>
            <person name="Ivanova A.A."/>
            <person name="Beletsky A.V."/>
            <person name="Mardanov A.V."/>
            <person name="Sinninghe Damste J.S."/>
            <person name="Dedysh S.N."/>
        </authorList>
    </citation>
    <scope>NUCLEOTIDE SEQUENCE [LARGE SCALE GENOMIC DNA]</scope>
    <source>
        <strain evidence="2 3">SBC82</strain>
        <plasmid evidence="3">pacpol1</plasmid>
    </source>
</reference>
<keyword evidence="3" id="KW-1185">Reference proteome</keyword>
<dbReference type="RefSeq" id="WP_150133201.1">
    <property type="nucleotide sequence ID" value="NZ_CP030841.1"/>
</dbReference>
<sequence>MMMHTTSVALAVVSHAAIRPAILGIFLLIASLAPFLGSAFLIIDAFNSMSEDDKQLRRLQNETARPIDRL</sequence>
<dbReference type="AlphaFoldDB" id="A0A2Z5GBG4"/>
<organism evidence="2 3">
    <name type="scientific">Acidisarcina polymorpha</name>
    <dbReference type="NCBI Taxonomy" id="2211140"/>
    <lineage>
        <taxon>Bacteria</taxon>
        <taxon>Pseudomonadati</taxon>
        <taxon>Acidobacteriota</taxon>
        <taxon>Terriglobia</taxon>
        <taxon>Terriglobales</taxon>
        <taxon>Acidobacteriaceae</taxon>
        <taxon>Acidisarcina</taxon>
    </lineage>
</organism>
<proteinExistence type="predicted"/>
<evidence type="ECO:0000313" key="3">
    <source>
        <dbReference type="Proteomes" id="UP000253606"/>
    </source>
</evidence>
<feature type="transmembrane region" description="Helical" evidence="1">
    <location>
        <begin position="26"/>
        <end position="47"/>
    </location>
</feature>
<dbReference type="KEGG" id="abas:ACPOL_6765"/>